<dbReference type="AlphaFoldDB" id="A0A9Q1GTV2"/>
<reference evidence="2" key="1">
    <citation type="submission" date="2022-04" db="EMBL/GenBank/DDBJ databases">
        <title>Carnegiea gigantea Genome sequencing and assembly v2.</title>
        <authorList>
            <person name="Copetti D."/>
            <person name="Sanderson M.J."/>
            <person name="Burquez A."/>
            <person name="Wojciechowski M.F."/>
        </authorList>
    </citation>
    <scope>NUCLEOTIDE SEQUENCE</scope>
    <source>
        <strain evidence="2">SGP5-SGP5p</strain>
        <tissue evidence="2">Aerial part</tissue>
    </source>
</reference>
<accession>A0A9Q1GTV2</accession>
<proteinExistence type="predicted"/>
<feature type="region of interest" description="Disordered" evidence="1">
    <location>
        <begin position="26"/>
        <end position="105"/>
    </location>
</feature>
<gene>
    <name evidence="2" type="ORF">Cgig2_007162</name>
</gene>
<sequence length="257" mass="28503">MANQFLSSNPPYSCPIHLPWPTLEVDKLPNDLDKLPNLKNRGPLLRQNGGLTVSPPAPPSEHANWRLKPLSPSPTHPQSPTRAPTTRRPPSPPLLPPHKHSTLPQRTSRAYCQHHPHCHLLLLCHHTGFLTNSQTKTIANGVFFEIVVKSVKITLSHPVLESIFGLKFVDTAPPNLSRKASSLKIKLPDTTSAPVIANTLTKLKDNHADIRTHLEHIQAKMGLMNRKIDELIRLTSLIHHGTKLAIPVQSTDIEKAT</sequence>
<feature type="compositionally biased region" description="Basic and acidic residues" evidence="1">
    <location>
        <begin position="26"/>
        <end position="36"/>
    </location>
</feature>
<evidence type="ECO:0000313" key="2">
    <source>
        <dbReference type="EMBL" id="KAJ8425025.1"/>
    </source>
</evidence>
<organism evidence="2 3">
    <name type="scientific">Carnegiea gigantea</name>
    <dbReference type="NCBI Taxonomy" id="171969"/>
    <lineage>
        <taxon>Eukaryota</taxon>
        <taxon>Viridiplantae</taxon>
        <taxon>Streptophyta</taxon>
        <taxon>Embryophyta</taxon>
        <taxon>Tracheophyta</taxon>
        <taxon>Spermatophyta</taxon>
        <taxon>Magnoliopsida</taxon>
        <taxon>eudicotyledons</taxon>
        <taxon>Gunneridae</taxon>
        <taxon>Pentapetalae</taxon>
        <taxon>Caryophyllales</taxon>
        <taxon>Cactineae</taxon>
        <taxon>Cactaceae</taxon>
        <taxon>Cactoideae</taxon>
        <taxon>Echinocereeae</taxon>
        <taxon>Carnegiea</taxon>
    </lineage>
</organism>
<comment type="caution">
    <text evidence="2">The sequence shown here is derived from an EMBL/GenBank/DDBJ whole genome shotgun (WGS) entry which is preliminary data.</text>
</comment>
<keyword evidence="3" id="KW-1185">Reference proteome</keyword>
<dbReference type="Proteomes" id="UP001153076">
    <property type="component" value="Unassembled WGS sequence"/>
</dbReference>
<feature type="compositionally biased region" description="Pro residues" evidence="1">
    <location>
        <begin position="87"/>
        <end position="96"/>
    </location>
</feature>
<dbReference type="OrthoDB" id="1300216at2759"/>
<dbReference type="EMBL" id="JAKOGI010001557">
    <property type="protein sequence ID" value="KAJ8425025.1"/>
    <property type="molecule type" value="Genomic_DNA"/>
</dbReference>
<evidence type="ECO:0000313" key="3">
    <source>
        <dbReference type="Proteomes" id="UP001153076"/>
    </source>
</evidence>
<protein>
    <submittedName>
        <fullName evidence="2">Uncharacterized protein</fullName>
    </submittedName>
</protein>
<name>A0A9Q1GTV2_9CARY</name>
<evidence type="ECO:0000256" key="1">
    <source>
        <dbReference type="SAM" id="MobiDB-lite"/>
    </source>
</evidence>